<dbReference type="Proteomes" id="UP000242432">
    <property type="component" value="Unassembled WGS sequence"/>
</dbReference>
<keyword evidence="4" id="KW-1185">Reference proteome</keyword>
<comment type="similarity">
    <text evidence="1">Belongs to the E.coli NlpD/Haemophilus LppB family.</text>
</comment>
<feature type="domain" description="LysM" evidence="2">
    <location>
        <begin position="114"/>
        <end position="158"/>
    </location>
</feature>
<dbReference type="GO" id="GO:0032153">
    <property type="term" value="C:cell division site"/>
    <property type="evidence" value="ECO:0007669"/>
    <property type="project" value="TreeGrafter"/>
</dbReference>
<dbReference type="Gene3D" id="2.70.70.10">
    <property type="entry name" value="Glucose Permease (Domain IIA)"/>
    <property type="match status" value="1"/>
</dbReference>
<dbReference type="InterPro" id="IPR036779">
    <property type="entry name" value="LysM_dom_sf"/>
</dbReference>
<dbReference type="InterPro" id="IPR050570">
    <property type="entry name" value="Cell_wall_metabolism_enzyme"/>
</dbReference>
<proteinExistence type="inferred from homology"/>
<accession>A0A1T4VFZ6</accession>
<protein>
    <submittedName>
        <fullName evidence="3">Lipoprotein NlpD</fullName>
    </submittedName>
</protein>
<dbReference type="InterPro" id="IPR011055">
    <property type="entry name" value="Dup_hybrid_motif"/>
</dbReference>
<evidence type="ECO:0000259" key="2">
    <source>
        <dbReference type="PROSITE" id="PS51782"/>
    </source>
</evidence>
<feature type="domain" description="LysM" evidence="2">
    <location>
        <begin position="173"/>
        <end position="217"/>
    </location>
</feature>
<dbReference type="Pfam" id="PF01551">
    <property type="entry name" value="Peptidase_M23"/>
    <property type="match status" value="1"/>
</dbReference>
<evidence type="ECO:0000256" key="1">
    <source>
        <dbReference type="ARBA" id="ARBA00038420"/>
    </source>
</evidence>
<dbReference type="GO" id="GO:0004222">
    <property type="term" value="F:metalloendopeptidase activity"/>
    <property type="evidence" value="ECO:0007669"/>
    <property type="project" value="TreeGrafter"/>
</dbReference>
<evidence type="ECO:0000313" key="4">
    <source>
        <dbReference type="Proteomes" id="UP000242432"/>
    </source>
</evidence>
<evidence type="ECO:0000313" key="3">
    <source>
        <dbReference type="EMBL" id="SKA63859.1"/>
    </source>
</evidence>
<dbReference type="AlphaFoldDB" id="A0A1T4VFZ6"/>
<dbReference type="PANTHER" id="PTHR21666:SF263">
    <property type="entry name" value="MUREIN HYDROLASE ACTIVATOR NLPD"/>
    <property type="match status" value="1"/>
</dbReference>
<dbReference type="Pfam" id="PF01476">
    <property type="entry name" value="LysM"/>
    <property type="match status" value="2"/>
</dbReference>
<dbReference type="EMBL" id="FUXX01000023">
    <property type="protein sequence ID" value="SKA63859.1"/>
    <property type="molecule type" value="Genomic_DNA"/>
</dbReference>
<dbReference type="InterPro" id="IPR016047">
    <property type="entry name" value="M23ase_b-sheet_dom"/>
</dbReference>
<dbReference type="Gene3D" id="3.10.350.10">
    <property type="entry name" value="LysM domain"/>
    <property type="match status" value="2"/>
</dbReference>
<dbReference type="CDD" id="cd12797">
    <property type="entry name" value="M23_peptidase"/>
    <property type="match status" value="1"/>
</dbReference>
<dbReference type="PANTHER" id="PTHR21666">
    <property type="entry name" value="PEPTIDASE-RELATED"/>
    <property type="match status" value="1"/>
</dbReference>
<dbReference type="SUPFAM" id="SSF54106">
    <property type="entry name" value="LysM domain"/>
    <property type="match status" value="1"/>
</dbReference>
<dbReference type="PROSITE" id="PS51782">
    <property type="entry name" value="LYSM"/>
    <property type="match status" value="2"/>
</dbReference>
<dbReference type="InterPro" id="IPR018392">
    <property type="entry name" value="LysM"/>
</dbReference>
<name>A0A1T4VFZ6_9GAMM</name>
<sequence>MNINTQIACKDMKNNKLTLFLLSAVLATACTNHQSKPKKIAEVEYAQPVHVNSKVRNQTVYPSSSSKTQVGVVRPYSEVVSSQGGEVKTYSGNVKQAKPYIPDSNAKSVNLNDETYQVKPGDTLYSIAFRYGKDYREVAQKNNIDVPYNISVGQIIHLNSKPLTVTPTPTDSKIYVVKNGDTAVSVAKKHGLTLSQLAKANQLKKPYSLEVGQKLNLDTSKSIASAQTNPKIVPVAGGEQKSTTLSQTSVASVPAAVNETAPVKYVSGKTASVSGVSWMWPAKGSVIRNFSSSNKGIDIAGTRGQNINAAAAGQVVYSGNALRGYGNLVIINHNNEFLSAYAHNDMLLVKEGQNVKRGQVIAKMGSTDASRVMLHFEIRYKGNSVNPRNYLPK</sequence>
<dbReference type="RefSeq" id="WP_078928898.1">
    <property type="nucleotide sequence ID" value="NZ_FUXX01000023.1"/>
</dbReference>
<organism evidence="3 4">
    <name type="scientific">Succinivibrio dextrinosolvens DSM 3072</name>
    <dbReference type="NCBI Taxonomy" id="1123324"/>
    <lineage>
        <taxon>Bacteria</taxon>
        <taxon>Pseudomonadati</taxon>
        <taxon>Pseudomonadota</taxon>
        <taxon>Gammaproteobacteria</taxon>
        <taxon>Aeromonadales</taxon>
        <taxon>Succinivibrionaceae</taxon>
        <taxon>Succinivibrio</taxon>
    </lineage>
</organism>
<dbReference type="STRING" id="83771.SAMN02910357_00547"/>
<dbReference type="GO" id="GO:0009279">
    <property type="term" value="C:cell outer membrane"/>
    <property type="evidence" value="ECO:0007669"/>
    <property type="project" value="TreeGrafter"/>
</dbReference>
<dbReference type="SMART" id="SM00257">
    <property type="entry name" value="LysM"/>
    <property type="match status" value="2"/>
</dbReference>
<reference evidence="4" key="1">
    <citation type="submission" date="2017-02" db="EMBL/GenBank/DDBJ databases">
        <authorList>
            <person name="Varghese N."/>
            <person name="Submissions S."/>
        </authorList>
    </citation>
    <scope>NUCLEOTIDE SEQUENCE [LARGE SCALE GENOMIC DNA]</scope>
    <source>
        <strain evidence="4">DSM 3072</strain>
    </source>
</reference>
<gene>
    <name evidence="3" type="ORF">SAMN02745213_01454</name>
</gene>
<dbReference type="CDD" id="cd00118">
    <property type="entry name" value="LysM"/>
    <property type="match status" value="2"/>
</dbReference>
<keyword evidence="3" id="KW-0449">Lipoprotein</keyword>
<dbReference type="SUPFAM" id="SSF51261">
    <property type="entry name" value="Duplicated hybrid motif"/>
    <property type="match status" value="1"/>
</dbReference>